<dbReference type="InterPro" id="IPR046867">
    <property type="entry name" value="AldOxase/xan_DH_MoCoBD2"/>
</dbReference>
<dbReference type="InterPro" id="IPR022249">
    <property type="entry name" value="DUF3772"/>
</dbReference>
<evidence type="ECO:0000256" key="2">
    <source>
        <dbReference type="SAM" id="SignalP"/>
    </source>
</evidence>
<dbReference type="Pfam" id="PF02738">
    <property type="entry name" value="MoCoBD_1"/>
    <property type="match status" value="1"/>
</dbReference>
<dbReference type="Pfam" id="PF12607">
    <property type="entry name" value="DUF3772"/>
    <property type="match status" value="1"/>
</dbReference>
<organism evidence="4 5">
    <name type="scientific">Serratia montpellierensis</name>
    <dbReference type="NCBI Taxonomy" id="2598730"/>
    <lineage>
        <taxon>Bacteria</taxon>
        <taxon>Pseudomonadati</taxon>
        <taxon>Pseudomonadota</taxon>
        <taxon>Gammaproteobacteria</taxon>
        <taxon>Enterobacterales</taxon>
        <taxon>Yersiniaceae</taxon>
        <taxon>Serratia</taxon>
    </lineage>
</organism>
<dbReference type="InterPro" id="IPR052516">
    <property type="entry name" value="N-heterocyclic_Hydroxylase"/>
</dbReference>
<keyword evidence="2" id="KW-0732">Signal</keyword>
<feature type="domain" description="Aldehyde oxidase/xanthine dehydrogenase a/b hammerhead" evidence="3">
    <location>
        <begin position="613"/>
        <end position="699"/>
    </location>
</feature>
<name>A0ABS8J2Q1_9GAMM</name>
<comment type="caution">
    <text evidence="4">The sequence shown here is derived from an EMBL/GenBank/DDBJ whole genome shotgun (WGS) entry which is preliminary data.</text>
</comment>
<proteinExistence type="predicted"/>
<keyword evidence="1" id="KW-0472">Membrane</keyword>
<keyword evidence="5" id="KW-1185">Reference proteome</keyword>
<feature type="transmembrane region" description="Helical" evidence="1">
    <location>
        <begin position="303"/>
        <end position="320"/>
    </location>
</feature>
<feature type="transmembrane region" description="Helical" evidence="1">
    <location>
        <begin position="370"/>
        <end position="389"/>
    </location>
</feature>
<sequence>MLSTEFMLKPRPFLLLLLLLLGLQLTPLGAVAATQDDPAAESAPDPATQLKAAQKQLDSMKQLVSKATTDTQLSKLRLATDDLVASMDKLSADLQPLQEKLQAQLDVLGPAPAAGALPETPAVAQQRNALNNSKKQLDDAVKRAQAIKTSTFDLGQQISDLRRVAFKTQLALNTGSILGVKFWTPVVQPSADDVQRLDQFNAEMKAAWDASWQDEWRYGTLALLALAVLVWSWGRYLSERFLAWVSIRFLPDGRLRRSFMAIITVAVTVFTTSIALNLLYYVFIRVQPLPVMLEDFAEGFNRLGIFCALIAGLGRAALSLNRPSWRLASLDNEVAAGLRYFSPLLAGLALAFGTVELINNVVSASLATTIFGNGLVAGLIGMVLLAAPLRGQRIRRRLEQQGTHLEKRTLVGGLVHIVTLICSVVILLSLLVGYIAFAAEAVASPADLPLDRVDSFISLTADGRVTAFNGHVDLGTGIRTALAQIVADEICVPFEQVTMILGDTQRTPDQGPTIASATIQVTSVPLRQAAAQVRYMLTALAAKAFELPAEQLTAAAGQVFVTKNPGRSLSYAQLASGQNLHVMLDKNVQLNSEHQNRYVGRAVARVDIPAKVSGGLTYVHDLRLPGMLHGRVVRPPYVGADSSAPLGGGLLSVDENSIAHLPGIVKLVVINDFIGIVAEREEQAIAAMRQLKTTWKPWAGLPDLSPEALPTALEANPKTDRVLRDDAGTDAALAALHTDVQADYVWPYHQHASIGPSCAVAEVKDGRAQVWSGTQNPHDLRKDIATLLELPPGQVHITRMEASGCYGRNCADDVSADAALLARATGRPVRVQLMREQESGWEPKGTGQLIRVRGGLDTQNRVAAYELKTSYPSNNAVTLPLVLTGKVANRADVQQMGDRTAIPQYAYPHMRVICQDAAPIVRASWMRGVSALPNVFAHESWIDELAWRAGEDPIAFRLRYLNDPRAVALIEALKRQANWQDGPAHRARAAGAEVVSGRGFAYARYFHSKFPGFGAAWAAWVCDLSVNRRSGQITLDKIFVAHDCGRMINPAGVRHQVHGNIIQSASRVLKEFVTFNETGVTSLDWGGYPILRFDELPQIDIQLIDRPNEAPMGAGESASVPSAAAIGNALFDALGVRLREVPFTPARVLAALRAQAGH</sequence>
<dbReference type="InterPro" id="IPR036856">
    <property type="entry name" value="Ald_Oxase/Xan_DH_a/b_sf"/>
</dbReference>
<evidence type="ECO:0000259" key="3">
    <source>
        <dbReference type="SMART" id="SM01008"/>
    </source>
</evidence>
<feature type="transmembrane region" description="Helical" evidence="1">
    <location>
        <begin position="410"/>
        <end position="437"/>
    </location>
</feature>
<reference evidence="4 5" key="1">
    <citation type="submission" date="2019-08" db="EMBL/GenBank/DDBJ databases">
        <title>Genome sequencing of Psyttalia spp.-associated microbial isolates reveals a potentially novel species in the Serratia genus.</title>
        <authorList>
            <person name="Tannieres-Laurent M."/>
            <person name="Sparks M.E."/>
            <person name="Blackburn M.B."/>
            <person name="Gundersen-Rindal D.E."/>
            <person name="Bon M.-C."/>
        </authorList>
    </citation>
    <scope>NUCLEOTIDE SEQUENCE [LARGE SCALE GENOMIC DNA]</scope>
    <source>
        <strain evidence="5">Pon4B</strain>
    </source>
</reference>
<evidence type="ECO:0000313" key="5">
    <source>
        <dbReference type="Proteomes" id="UP001199135"/>
    </source>
</evidence>
<dbReference type="EMBL" id="VOSO01000008">
    <property type="protein sequence ID" value="MCC7658281.1"/>
    <property type="molecule type" value="Genomic_DNA"/>
</dbReference>
<dbReference type="PANTHER" id="PTHR47495:SF1">
    <property type="entry name" value="BLL3820 PROTEIN"/>
    <property type="match status" value="1"/>
</dbReference>
<feature type="transmembrane region" description="Helical" evidence="1">
    <location>
        <begin position="216"/>
        <end position="238"/>
    </location>
</feature>
<feature type="transmembrane region" description="Helical" evidence="1">
    <location>
        <begin position="340"/>
        <end position="358"/>
    </location>
</feature>
<keyword evidence="1" id="KW-0812">Transmembrane</keyword>
<dbReference type="Gene3D" id="3.30.365.10">
    <property type="entry name" value="Aldehyde oxidase/xanthine dehydrogenase, molybdopterin binding domain"/>
    <property type="match status" value="4"/>
</dbReference>
<feature type="signal peptide" evidence="2">
    <location>
        <begin position="1"/>
        <end position="32"/>
    </location>
</feature>
<dbReference type="Gene3D" id="3.90.1170.50">
    <property type="entry name" value="Aldehyde oxidase/xanthine dehydrogenase, a/b hammerhead"/>
    <property type="match status" value="1"/>
</dbReference>
<protein>
    <submittedName>
        <fullName evidence="4">DUF3772 domain-containing protein</fullName>
    </submittedName>
</protein>
<dbReference type="Pfam" id="PF20256">
    <property type="entry name" value="MoCoBD_2"/>
    <property type="match status" value="2"/>
</dbReference>
<dbReference type="InterPro" id="IPR037165">
    <property type="entry name" value="AldOxase/xan_DH_Mopterin-bd_sf"/>
</dbReference>
<evidence type="ECO:0000256" key="1">
    <source>
        <dbReference type="SAM" id="Phobius"/>
    </source>
</evidence>
<dbReference type="Proteomes" id="UP001199135">
    <property type="component" value="Unassembled WGS sequence"/>
</dbReference>
<dbReference type="InterPro" id="IPR000674">
    <property type="entry name" value="Ald_Oxase/Xan_DH_a/b"/>
</dbReference>
<dbReference type="SUPFAM" id="SSF56003">
    <property type="entry name" value="Molybdenum cofactor-binding domain"/>
    <property type="match status" value="2"/>
</dbReference>
<evidence type="ECO:0000313" key="4">
    <source>
        <dbReference type="EMBL" id="MCC7658281.1"/>
    </source>
</evidence>
<keyword evidence="1" id="KW-1133">Transmembrane helix</keyword>
<dbReference type="InterPro" id="IPR008274">
    <property type="entry name" value="AldOxase/xan_DH_MoCoBD1"/>
</dbReference>
<feature type="transmembrane region" description="Helical" evidence="1">
    <location>
        <begin position="259"/>
        <end position="283"/>
    </location>
</feature>
<accession>A0ABS8J2Q1</accession>
<dbReference type="SMART" id="SM01008">
    <property type="entry name" value="Ald_Xan_dh_C"/>
    <property type="match status" value="1"/>
</dbReference>
<dbReference type="PANTHER" id="PTHR47495">
    <property type="entry name" value="ALDEHYDE DEHYDROGENASE"/>
    <property type="match status" value="1"/>
</dbReference>
<feature type="chain" id="PRO_5046348259" evidence="2">
    <location>
        <begin position="33"/>
        <end position="1158"/>
    </location>
</feature>
<gene>
    <name evidence="4" type="ORF">FUU20_05810</name>
</gene>
<dbReference type="SUPFAM" id="SSF54665">
    <property type="entry name" value="CO dehydrogenase molybdoprotein N-domain-like"/>
    <property type="match status" value="1"/>
</dbReference>